<dbReference type="EC" id="2.7.2.8" evidence="9"/>
<evidence type="ECO:0000256" key="2">
    <source>
        <dbReference type="ARBA" id="ARBA00022571"/>
    </source>
</evidence>
<dbReference type="GO" id="GO:0005737">
    <property type="term" value="C:cytoplasm"/>
    <property type="evidence" value="ECO:0007669"/>
    <property type="project" value="UniProtKB-SubCell"/>
</dbReference>
<evidence type="ECO:0000256" key="7">
    <source>
        <dbReference type="ARBA" id="ARBA00022840"/>
    </source>
</evidence>
<evidence type="ECO:0000256" key="1">
    <source>
        <dbReference type="ARBA" id="ARBA00004828"/>
    </source>
</evidence>
<feature type="binding site" evidence="9">
    <location>
        <position position="179"/>
    </location>
    <ligand>
        <name>substrate</name>
    </ligand>
</feature>
<gene>
    <name evidence="9 11" type="primary">argB</name>
    <name evidence="11" type="ORF">CQA58_06655</name>
</gene>
<dbReference type="OrthoDB" id="9803155at2"/>
<comment type="caution">
    <text evidence="11">The sequence shown here is derived from an EMBL/GenBank/DDBJ whole genome shotgun (WGS) entry which is preliminary data.</text>
</comment>
<evidence type="ECO:0000256" key="8">
    <source>
        <dbReference type="ARBA" id="ARBA00048141"/>
    </source>
</evidence>
<keyword evidence="2 9" id="KW-0055">Arginine biosynthesis</keyword>
<keyword evidence="4 9" id="KW-0808">Transferase</keyword>
<dbReference type="AlphaFoldDB" id="A0A3D8IWU4"/>
<dbReference type="HAMAP" id="MF_00082">
    <property type="entry name" value="ArgB"/>
    <property type="match status" value="1"/>
</dbReference>
<dbReference type="InterPro" id="IPR037528">
    <property type="entry name" value="ArgB"/>
</dbReference>
<feature type="site" description="Transition state stabilizer" evidence="9">
    <location>
        <position position="29"/>
    </location>
</feature>
<comment type="pathway">
    <text evidence="1 9">Amino-acid biosynthesis; L-arginine biosynthesis; N(2)-acetyl-L-ornithine from L-glutamate: step 2/4.</text>
</comment>
<feature type="site" description="Transition state stabilizer" evidence="9">
    <location>
        <position position="239"/>
    </location>
</feature>
<dbReference type="EMBL" id="NXLV01000014">
    <property type="protein sequence ID" value="RDU69722.1"/>
    <property type="molecule type" value="Genomic_DNA"/>
</dbReference>
<dbReference type="PANTHER" id="PTHR23342">
    <property type="entry name" value="N-ACETYLGLUTAMATE SYNTHASE"/>
    <property type="match status" value="1"/>
</dbReference>
<reference evidence="11 12" key="1">
    <citation type="submission" date="2018-04" db="EMBL/GenBank/DDBJ databases">
        <title>Novel Campyloabacter and Helicobacter Species and Strains.</title>
        <authorList>
            <person name="Mannion A.J."/>
            <person name="Shen Z."/>
            <person name="Fox J.G."/>
        </authorList>
    </citation>
    <scope>NUCLEOTIDE SEQUENCE [LARGE SCALE GENOMIC DNA]</scope>
    <source>
        <strain evidence="11 12">MIT 04-9366</strain>
    </source>
</reference>
<dbReference type="GO" id="GO:0042450">
    <property type="term" value="P:L-arginine biosynthetic process via ornithine"/>
    <property type="evidence" value="ECO:0007669"/>
    <property type="project" value="UniProtKB-UniRule"/>
</dbReference>
<dbReference type="GO" id="GO:0005524">
    <property type="term" value="F:ATP binding"/>
    <property type="evidence" value="ECO:0007669"/>
    <property type="project" value="UniProtKB-UniRule"/>
</dbReference>
<keyword evidence="6 9" id="KW-0418">Kinase</keyword>
<comment type="subcellular location">
    <subcellularLocation>
        <location evidence="9">Cytoplasm</location>
    </subcellularLocation>
</comment>
<dbReference type="Gene3D" id="3.40.1160.10">
    <property type="entry name" value="Acetylglutamate kinase-like"/>
    <property type="match status" value="1"/>
</dbReference>
<keyword evidence="9" id="KW-0963">Cytoplasm</keyword>
<proteinExistence type="inferred from homology"/>
<comment type="similarity">
    <text evidence="9">Belongs to the acetylglutamate kinase family. ArgB subfamily.</text>
</comment>
<evidence type="ECO:0000259" key="10">
    <source>
        <dbReference type="Pfam" id="PF00696"/>
    </source>
</evidence>
<dbReference type="PRINTS" id="PR00474">
    <property type="entry name" value="GLU5KINASE"/>
</dbReference>
<dbReference type="UniPathway" id="UPA00068">
    <property type="reaction ID" value="UER00107"/>
</dbReference>
<evidence type="ECO:0000313" key="11">
    <source>
        <dbReference type="EMBL" id="RDU69722.1"/>
    </source>
</evidence>
<evidence type="ECO:0000256" key="5">
    <source>
        <dbReference type="ARBA" id="ARBA00022741"/>
    </source>
</evidence>
<dbReference type="InterPro" id="IPR041727">
    <property type="entry name" value="NAGK-C"/>
</dbReference>
<evidence type="ECO:0000256" key="4">
    <source>
        <dbReference type="ARBA" id="ARBA00022679"/>
    </source>
</evidence>
<feature type="binding site" evidence="9">
    <location>
        <begin position="64"/>
        <end position="65"/>
    </location>
    <ligand>
        <name>substrate</name>
    </ligand>
</feature>
<feature type="domain" description="Aspartate/glutamate/uridylate kinase" evidence="10">
    <location>
        <begin position="25"/>
        <end position="258"/>
    </location>
</feature>
<keyword evidence="5 9" id="KW-0547">Nucleotide-binding</keyword>
<name>A0A3D8IWU4_9HELI</name>
<dbReference type="InterPro" id="IPR036393">
    <property type="entry name" value="AceGlu_kinase-like_sf"/>
</dbReference>
<dbReference type="Pfam" id="PF00696">
    <property type="entry name" value="AA_kinase"/>
    <property type="match status" value="1"/>
</dbReference>
<comment type="catalytic activity">
    <reaction evidence="8 9">
        <text>N-acetyl-L-glutamate + ATP = N-acetyl-L-glutamyl 5-phosphate + ADP</text>
        <dbReference type="Rhea" id="RHEA:14629"/>
        <dbReference type="ChEBI" id="CHEBI:30616"/>
        <dbReference type="ChEBI" id="CHEBI:44337"/>
        <dbReference type="ChEBI" id="CHEBI:57936"/>
        <dbReference type="ChEBI" id="CHEBI:456216"/>
        <dbReference type="EC" id="2.7.2.8"/>
    </reaction>
</comment>
<evidence type="ECO:0000256" key="9">
    <source>
        <dbReference type="HAMAP-Rule" id="MF_00082"/>
    </source>
</evidence>
<evidence type="ECO:0000256" key="3">
    <source>
        <dbReference type="ARBA" id="ARBA00022605"/>
    </source>
</evidence>
<keyword evidence="7 9" id="KW-0067">ATP-binding</keyword>
<feature type="binding site" evidence="9">
    <location>
        <position position="86"/>
    </location>
    <ligand>
        <name>substrate</name>
    </ligand>
</feature>
<dbReference type="GO" id="GO:0003991">
    <property type="term" value="F:acetylglutamate kinase activity"/>
    <property type="evidence" value="ECO:0007669"/>
    <property type="project" value="UniProtKB-UniRule"/>
</dbReference>
<accession>A0A3D8IWU4</accession>
<comment type="function">
    <text evidence="9">Catalyzes the ATP-dependent phosphorylation of N-acetyl-L-glutamate.</text>
</comment>
<dbReference type="NCBIfam" id="TIGR00761">
    <property type="entry name" value="argB"/>
    <property type="match status" value="1"/>
</dbReference>
<keyword evidence="3 9" id="KW-0028">Amino-acid biosynthesis</keyword>
<sequence length="282" mass="30440">MHNHFQRAEILLDALPFIKSFRGSKIVIKYGGSAQIEPRLREQFAKDITMMYMLGIQPIIVHGGGKRITSVLEQMGVESEFIDGHRVTSKECMEVVEMVLSGEINKEIAYFLSLNGIQALGMSGKDSLLFEAKCKEGGKFGLTGEIKSANPQVLEKLLEVGITPVISPVCGDSSGASYNVNADIVACEVAKALKADKVIFLTDTLGVLGKNGELLESIKASEVEDLIQNGVISGGMIPKIRSCVDCLESGVKKVHIIDGRVEHSLLLELFTSDGVGSEIVLC</sequence>
<dbReference type="InterPro" id="IPR004662">
    <property type="entry name" value="AcgluKinase_fam"/>
</dbReference>
<evidence type="ECO:0000313" key="12">
    <source>
        <dbReference type="Proteomes" id="UP000257045"/>
    </source>
</evidence>
<dbReference type="Proteomes" id="UP000257045">
    <property type="component" value="Unassembled WGS sequence"/>
</dbReference>
<dbReference type="InterPro" id="IPR001048">
    <property type="entry name" value="Asp/Glu/Uridylate_kinase"/>
</dbReference>
<dbReference type="PIRSF" id="PIRSF000728">
    <property type="entry name" value="NAGK"/>
    <property type="match status" value="1"/>
</dbReference>
<dbReference type="SUPFAM" id="SSF53633">
    <property type="entry name" value="Carbamate kinase-like"/>
    <property type="match status" value="1"/>
</dbReference>
<keyword evidence="12" id="KW-1185">Reference proteome</keyword>
<dbReference type="InterPro" id="IPR001057">
    <property type="entry name" value="Glu/AcGlu_kinase"/>
</dbReference>
<evidence type="ECO:0000256" key="6">
    <source>
        <dbReference type="ARBA" id="ARBA00022777"/>
    </source>
</evidence>
<dbReference type="FunFam" id="3.40.1160.10:FF:000004">
    <property type="entry name" value="Acetylglutamate kinase"/>
    <property type="match status" value="1"/>
</dbReference>
<organism evidence="11 12">
    <name type="scientific">Helicobacter brantae</name>
    <dbReference type="NCBI Taxonomy" id="375927"/>
    <lineage>
        <taxon>Bacteria</taxon>
        <taxon>Pseudomonadati</taxon>
        <taxon>Campylobacterota</taxon>
        <taxon>Epsilonproteobacteria</taxon>
        <taxon>Campylobacterales</taxon>
        <taxon>Helicobacteraceae</taxon>
        <taxon>Helicobacter</taxon>
    </lineage>
</organism>
<dbReference type="PANTHER" id="PTHR23342:SF0">
    <property type="entry name" value="N-ACETYLGLUTAMATE SYNTHASE, MITOCHONDRIAL"/>
    <property type="match status" value="1"/>
</dbReference>
<dbReference type="RefSeq" id="WP_115569946.1">
    <property type="nucleotide sequence ID" value="NZ_NXLV01000014.1"/>
</dbReference>
<protein>
    <recommendedName>
        <fullName evidence="9">Acetylglutamate kinase</fullName>
        <ecNumber evidence="9">2.7.2.8</ecNumber>
    </recommendedName>
    <alternativeName>
        <fullName evidence="9">N-acetyl-L-glutamate 5-phosphotransferase</fullName>
    </alternativeName>
    <alternativeName>
        <fullName evidence="9">NAG kinase</fullName>
        <shortName evidence="9">NAGK</shortName>
    </alternativeName>
</protein>
<dbReference type="CDD" id="cd04250">
    <property type="entry name" value="AAK_NAGK-C"/>
    <property type="match status" value="1"/>
</dbReference>